<dbReference type="EMBL" id="JAIRBM010000008">
    <property type="protein sequence ID" value="MBZ6077223.1"/>
    <property type="molecule type" value="Genomic_DNA"/>
</dbReference>
<comment type="caution">
    <text evidence="2">The sequence shown here is derived from an EMBL/GenBank/DDBJ whole genome shotgun (WGS) entry which is preliminary data.</text>
</comment>
<reference evidence="2 3" key="1">
    <citation type="submission" date="2021-09" db="EMBL/GenBank/DDBJ databases">
        <title>The complete genome sequence of a new microorganism.</title>
        <authorList>
            <person name="Zi Z."/>
        </authorList>
    </citation>
    <scope>NUCLEOTIDE SEQUENCE [LARGE SCALE GENOMIC DNA]</scope>
    <source>
        <strain evidence="2 3">WGZ8</strain>
    </source>
</reference>
<dbReference type="CDD" id="cd00198">
    <property type="entry name" value="vWFA"/>
    <property type="match status" value="1"/>
</dbReference>
<name>A0ABS7VNU9_9HYPH</name>
<dbReference type="Pfam" id="PF06707">
    <property type="entry name" value="DUF1194"/>
    <property type="match status" value="1"/>
</dbReference>
<sequence>MKWLRFVLAGLLLGLFAGSLPARAETEVDLALVIAVDVSYSMDEDEQELQREGYAEAFRSPLVHDAIRNGSAGRIAVTYMEWSSASEQWIMLPWTVLDNPEGILAFADRISHIPLRRAQLTSISGALDRASQLFESSGLMATRRVVDVSGDGSNNDGRPVTAARDEAIAKGIVINGLPITLKTPNAFDTPNLERYYRDCVIGGPGAFIVPARERAQFQTAIKMKILREVSSTPGLMIQLAQAQEPRADCTADGSRN</sequence>
<protein>
    <submittedName>
        <fullName evidence="2">DUF1194 domain-containing protein</fullName>
    </submittedName>
</protein>
<gene>
    <name evidence="2" type="ORF">K9B37_13145</name>
</gene>
<proteinExistence type="predicted"/>
<dbReference type="Proteomes" id="UP000704176">
    <property type="component" value="Unassembled WGS sequence"/>
</dbReference>
<evidence type="ECO:0000313" key="3">
    <source>
        <dbReference type="Proteomes" id="UP000704176"/>
    </source>
</evidence>
<keyword evidence="3" id="KW-1185">Reference proteome</keyword>
<dbReference type="RefSeq" id="WP_224313525.1">
    <property type="nucleotide sequence ID" value="NZ_JAIRBM010000008.1"/>
</dbReference>
<keyword evidence="1" id="KW-0732">Signal</keyword>
<dbReference type="SUPFAM" id="SSF53300">
    <property type="entry name" value="vWA-like"/>
    <property type="match status" value="1"/>
</dbReference>
<evidence type="ECO:0000313" key="2">
    <source>
        <dbReference type="EMBL" id="MBZ6077223.1"/>
    </source>
</evidence>
<feature type="signal peptide" evidence="1">
    <location>
        <begin position="1"/>
        <end position="24"/>
    </location>
</feature>
<dbReference type="Gene3D" id="3.40.50.410">
    <property type="entry name" value="von Willebrand factor, type A domain"/>
    <property type="match status" value="1"/>
</dbReference>
<evidence type="ECO:0000256" key="1">
    <source>
        <dbReference type="SAM" id="SignalP"/>
    </source>
</evidence>
<organism evidence="2 3">
    <name type="scientific">Microvirga puerhi</name>
    <dbReference type="NCBI Taxonomy" id="2876078"/>
    <lineage>
        <taxon>Bacteria</taxon>
        <taxon>Pseudomonadati</taxon>
        <taxon>Pseudomonadota</taxon>
        <taxon>Alphaproteobacteria</taxon>
        <taxon>Hyphomicrobiales</taxon>
        <taxon>Methylobacteriaceae</taxon>
        <taxon>Microvirga</taxon>
    </lineage>
</organism>
<accession>A0ABS7VNU9</accession>
<feature type="chain" id="PRO_5045090125" evidence="1">
    <location>
        <begin position="25"/>
        <end position="256"/>
    </location>
</feature>
<dbReference type="InterPro" id="IPR036465">
    <property type="entry name" value="vWFA_dom_sf"/>
</dbReference>
<dbReference type="InterPro" id="IPR010607">
    <property type="entry name" value="DUF1194"/>
</dbReference>